<feature type="compositionally biased region" description="Basic and acidic residues" evidence="2">
    <location>
        <begin position="285"/>
        <end position="294"/>
    </location>
</feature>
<dbReference type="PANTHER" id="PTHR43473:SF2">
    <property type="entry name" value="MAGNESIUM-CHELATASE SUBUNIT CHLD, CHLOROPLASTIC"/>
    <property type="match status" value="1"/>
</dbReference>
<dbReference type="Pfam" id="PF13519">
    <property type="entry name" value="VWA_2"/>
    <property type="match status" value="1"/>
</dbReference>
<dbReference type="Gene3D" id="1.10.8.80">
    <property type="entry name" value="Magnesium chelatase subunit I, C-Terminal domain"/>
    <property type="match status" value="1"/>
</dbReference>
<dbReference type="InterPro" id="IPR041702">
    <property type="entry name" value="BchD/ChlD_VWA"/>
</dbReference>
<dbReference type="SUPFAM" id="SSF52540">
    <property type="entry name" value="P-loop containing nucleoside triphosphate hydrolases"/>
    <property type="match status" value="1"/>
</dbReference>
<evidence type="ECO:0000313" key="4">
    <source>
        <dbReference type="EMBL" id="AAR37800.1"/>
    </source>
</evidence>
<dbReference type="SUPFAM" id="SSF53300">
    <property type="entry name" value="vWA-like"/>
    <property type="match status" value="1"/>
</dbReference>
<comment type="similarity">
    <text evidence="1">Belongs to the Mg-chelatase subunits D/I family.</text>
</comment>
<dbReference type="Gene3D" id="3.40.50.300">
    <property type="entry name" value="P-loop containing nucleotide triphosphate hydrolases"/>
    <property type="match status" value="1"/>
</dbReference>
<dbReference type="CDD" id="cd01451">
    <property type="entry name" value="vWA_Magnesium_chelatase"/>
    <property type="match status" value="1"/>
</dbReference>
<sequence>MKPSSASSHWALAEAALAAFSVAPHALGGLWVRSPPGPVRTLFLELAAEWQLNATAKRIPLHVQESRLLGGIELAQTLATGRLHWESGLLAQSDGGVVILSMAERAQRQTVAHLCSALDTGTLKLAREGLNQSVPAAFGVIALDEGLEGEHPQNALTERLGLRVDLGSLSVHDALSSDVDRANLINAQMRWMSVAVPDSLIEALAATTLALGIDSPRALVLTSRLIKILAALEGRTEAIEVDLERAVVMALAHRATRLPQQPPEEADEEPSEPEPQEAQTEPNEQEPKENKDQPTDAPPLEALIEAAIAYIPPGLLASLRQGHQPRSKSSGGGKSGTQQRHKQRGRPVGTEPGDPRRGGRLNLMATLRAAAPWQTLRRQQATSARQGQLHIKPSDFRTTRFRHQRESTTLFVVDASGSAAMHRMAEAKGAVELLLADCYSRRDSVALIAFRGNKAELLLPPTRSLVRAKKALAALPGGGGTPLAHAVELTTLLSEQILRDGATPTAVFLTDGVANIARDGTPGRQRAKEEAMTAAKQFKALKSRALVIDASPRAQQKARELADALGGQYLAMPQADAKGLRNIVQSAEAIS</sequence>
<reference evidence="4" key="2">
    <citation type="submission" date="2003-12" db="EMBL/GenBank/DDBJ databases">
        <title>Monterey Bay Coastal Ocean Microbial Observatory environmental clone sequencing.</title>
        <authorList>
            <person name="DeLong E.F."/>
        </authorList>
    </citation>
    <scope>NUCLEOTIDE SEQUENCE</scope>
</reference>
<reference evidence="4" key="1">
    <citation type="submission" date="2003-11" db="EMBL/GenBank/DDBJ databases">
        <authorList>
            <person name="Heidelberg J.F."/>
            <person name="Eisen J.A."/>
            <person name="Nelson W.C."/>
            <person name="DeLong E.F."/>
        </authorList>
    </citation>
    <scope>NUCLEOTIDE SEQUENCE</scope>
</reference>
<dbReference type="Gene3D" id="3.40.50.410">
    <property type="entry name" value="von Willebrand factor, type A domain"/>
    <property type="match status" value="1"/>
</dbReference>
<accession>Q6SH19</accession>
<dbReference type="EMBL" id="AY458639">
    <property type="protein sequence ID" value="AAR37800.1"/>
    <property type="molecule type" value="Genomic_DNA"/>
</dbReference>
<name>Q6SH19_9BACT</name>
<dbReference type="PANTHER" id="PTHR43473">
    <property type="entry name" value="MAGNESIUM-CHELATASE SUBUNIT CHLD, CHLOROPLASTIC"/>
    <property type="match status" value="1"/>
</dbReference>
<feature type="region of interest" description="Disordered" evidence="2">
    <location>
        <begin position="255"/>
        <end position="297"/>
    </location>
</feature>
<feature type="region of interest" description="Disordered" evidence="2">
    <location>
        <begin position="320"/>
        <end position="359"/>
    </location>
</feature>
<dbReference type="SMART" id="SM00327">
    <property type="entry name" value="VWA"/>
    <property type="match status" value="1"/>
</dbReference>
<evidence type="ECO:0000256" key="2">
    <source>
        <dbReference type="SAM" id="MobiDB-lite"/>
    </source>
</evidence>
<dbReference type="InterPro" id="IPR002035">
    <property type="entry name" value="VWF_A"/>
</dbReference>
<feature type="domain" description="VWFA" evidence="3">
    <location>
        <begin position="408"/>
        <end position="587"/>
    </location>
</feature>
<protein>
    <submittedName>
        <fullName evidence="4">Magnesium-chelatase, subunit D</fullName>
    </submittedName>
</protein>
<dbReference type="Pfam" id="PF17863">
    <property type="entry name" value="AAA_lid_2"/>
    <property type="match status" value="1"/>
</dbReference>
<dbReference type="InterPro" id="IPR027417">
    <property type="entry name" value="P-loop_NTPase"/>
</dbReference>
<proteinExistence type="inferred from homology"/>
<dbReference type="PROSITE" id="PS50234">
    <property type="entry name" value="VWFA"/>
    <property type="match status" value="1"/>
</dbReference>
<feature type="compositionally biased region" description="Acidic residues" evidence="2">
    <location>
        <begin position="264"/>
        <end position="275"/>
    </location>
</feature>
<evidence type="ECO:0000256" key="1">
    <source>
        <dbReference type="ARBA" id="ARBA00005799"/>
    </source>
</evidence>
<dbReference type="NCBIfam" id="NF009943">
    <property type="entry name" value="PRK13406.1"/>
    <property type="match status" value="1"/>
</dbReference>
<dbReference type="InterPro" id="IPR041628">
    <property type="entry name" value="ChlI/MoxR_AAA_lid"/>
</dbReference>
<gene>
    <name evidence="4" type="primary">bchD</name>
    <name evidence="4" type="ORF">MBMO_EBAC000-63A02.79</name>
</gene>
<dbReference type="AlphaFoldDB" id="Q6SH19"/>
<dbReference type="InterPro" id="IPR036465">
    <property type="entry name" value="vWFA_dom_sf"/>
</dbReference>
<organism evidence="4">
    <name type="scientific">uncultured marine bacterium 442</name>
    <dbReference type="NCBI Taxonomy" id="257392"/>
    <lineage>
        <taxon>Bacteria</taxon>
        <taxon>environmental samples</taxon>
    </lineage>
</organism>
<evidence type="ECO:0000259" key="3">
    <source>
        <dbReference type="PROSITE" id="PS50234"/>
    </source>
</evidence>